<keyword evidence="4" id="KW-1185">Reference proteome</keyword>
<dbReference type="InterPro" id="IPR002575">
    <property type="entry name" value="Aminoglycoside_PTrfase"/>
</dbReference>
<proteinExistence type="inferred from homology"/>
<reference evidence="3 4" key="1">
    <citation type="submission" date="2018-07" db="EMBL/GenBank/DDBJ databases">
        <title>Complete genome sequencing of Ornithinimicrobium sp. AMA3305.</title>
        <authorList>
            <person name="Bae J.-W."/>
        </authorList>
    </citation>
    <scope>NUCLEOTIDE SEQUENCE [LARGE SCALE GENOMIC DNA]</scope>
    <source>
        <strain evidence="3 4">AMA3305</strain>
    </source>
</reference>
<evidence type="ECO:0000256" key="1">
    <source>
        <dbReference type="ARBA" id="ARBA00038240"/>
    </source>
</evidence>
<organism evidence="3 4">
    <name type="scientific">Ornithinimicrobium avium</name>
    <dbReference type="NCBI Taxonomy" id="2283195"/>
    <lineage>
        <taxon>Bacteria</taxon>
        <taxon>Bacillati</taxon>
        <taxon>Actinomycetota</taxon>
        <taxon>Actinomycetes</taxon>
        <taxon>Micrococcales</taxon>
        <taxon>Ornithinimicrobiaceae</taxon>
        <taxon>Ornithinimicrobium</taxon>
    </lineage>
</organism>
<comment type="similarity">
    <text evidence="1">Belongs to the pseudomonas-type ThrB family.</text>
</comment>
<dbReference type="EMBL" id="CP031229">
    <property type="protein sequence ID" value="AXH96705.1"/>
    <property type="molecule type" value="Genomic_DNA"/>
</dbReference>
<dbReference type="PANTHER" id="PTHR21064">
    <property type="entry name" value="AMINOGLYCOSIDE PHOSPHOTRANSFERASE DOMAIN-CONTAINING PROTEIN-RELATED"/>
    <property type="match status" value="1"/>
</dbReference>
<dbReference type="AlphaFoldDB" id="A0A345NNU7"/>
<evidence type="ECO:0000313" key="3">
    <source>
        <dbReference type="EMBL" id="AXH96705.1"/>
    </source>
</evidence>
<protein>
    <recommendedName>
        <fullName evidence="2">Aminoglycoside phosphotransferase domain-containing protein</fullName>
    </recommendedName>
</protein>
<feature type="domain" description="Aminoglycoside phosphotransferase" evidence="2">
    <location>
        <begin position="47"/>
        <end position="273"/>
    </location>
</feature>
<name>A0A345NNU7_9MICO</name>
<dbReference type="RefSeq" id="WP_114928489.1">
    <property type="nucleotide sequence ID" value="NZ_CP031229.1"/>
</dbReference>
<dbReference type="Gene3D" id="3.90.1200.10">
    <property type="match status" value="1"/>
</dbReference>
<dbReference type="GO" id="GO:0004413">
    <property type="term" value="F:homoserine kinase activity"/>
    <property type="evidence" value="ECO:0007669"/>
    <property type="project" value="TreeGrafter"/>
</dbReference>
<gene>
    <name evidence="3" type="ORF">DV701_11775</name>
</gene>
<accession>A0A345NNU7</accession>
<dbReference type="Pfam" id="PF01636">
    <property type="entry name" value="APH"/>
    <property type="match status" value="1"/>
</dbReference>
<dbReference type="GO" id="GO:0009088">
    <property type="term" value="P:threonine biosynthetic process"/>
    <property type="evidence" value="ECO:0007669"/>
    <property type="project" value="TreeGrafter"/>
</dbReference>
<dbReference type="PANTHER" id="PTHR21064:SF6">
    <property type="entry name" value="AMINOGLYCOSIDE PHOSPHOTRANSFERASE DOMAIN-CONTAINING PROTEIN"/>
    <property type="match status" value="1"/>
</dbReference>
<sequence>MSRHPVGATAYPDLGDDEQAEQLRPVAVAAAAEFGLDVVGLEVVAHAYNTTFEVRTADGGRYALRLNTNSKSSVAEILAQQAWQLAIAAETPVRVPVPAVTRDGQWCTRIGSAALGREVLVTCAAWLEGPDVVEPDPEQARALGRAMAQLHDHARRWVLPDGGEMPVFDDPLFGDEDRLTGAPGLDAEQHEVLRRAGERARDAFARVHRAGPVLALHADLHGGNLKWHEGRLAVFDFDDCGQGTPALDLAVSTFYLRGAGAEPVEAALREGYAEVAPLPDTAPADFEALVASRQLLLGNDLLGSTTAGQRGRAEDYLVTSVDRLRHWLRTGEFTRSLPAV</sequence>
<dbReference type="KEGG" id="orn:DV701_11775"/>
<dbReference type="Proteomes" id="UP000253790">
    <property type="component" value="Chromosome"/>
</dbReference>
<dbReference type="InterPro" id="IPR011009">
    <property type="entry name" value="Kinase-like_dom_sf"/>
</dbReference>
<dbReference type="OrthoDB" id="241498at2"/>
<evidence type="ECO:0000313" key="4">
    <source>
        <dbReference type="Proteomes" id="UP000253790"/>
    </source>
</evidence>
<dbReference type="SUPFAM" id="SSF56112">
    <property type="entry name" value="Protein kinase-like (PK-like)"/>
    <property type="match status" value="1"/>
</dbReference>
<evidence type="ECO:0000259" key="2">
    <source>
        <dbReference type="Pfam" id="PF01636"/>
    </source>
</evidence>
<dbReference type="InterPro" id="IPR050249">
    <property type="entry name" value="Pseudomonas-type_ThrB"/>
</dbReference>